<dbReference type="OrthoDB" id="232093at2157"/>
<dbReference type="AlphaFoldDB" id="A0A6B0VK97"/>
<gene>
    <name evidence="1" type="ORF">GS429_04980</name>
</gene>
<organism evidence="1 2">
    <name type="scientific">Natronorubrum halalkaliphilum</name>
    <dbReference type="NCBI Taxonomy" id="2691917"/>
    <lineage>
        <taxon>Archaea</taxon>
        <taxon>Methanobacteriati</taxon>
        <taxon>Methanobacteriota</taxon>
        <taxon>Stenosarchaea group</taxon>
        <taxon>Halobacteria</taxon>
        <taxon>Halobacteriales</taxon>
        <taxon>Natrialbaceae</taxon>
        <taxon>Natronorubrum</taxon>
    </lineage>
</organism>
<dbReference type="EMBL" id="WUYX01000019">
    <property type="protein sequence ID" value="MXV61426.1"/>
    <property type="molecule type" value="Genomic_DNA"/>
</dbReference>
<keyword evidence="2" id="KW-1185">Reference proteome</keyword>
<dbReference type="RefSeq" id="WP_160063295.1">
    <property type="nucleotide sequence ID" value="NZ_WUYX01000019.1"/>
</dbReference>
<protein>
    <submittedName>
        <fullName evidence="1">Uncharacterized protein</fullName>
    </submittedName>
</protein>
<evidence type="ECO:0000313" key="2">
    <source>
        <dbReference type="Proteomes" id="UP000434101"/>
    </source>
</evidence>
<proteinExistence type="predicted"/>
<evidence type="ECO:0000313" key="1">
    <source>
        <dbReference type="EMBL" id="MXV61426.1"/>
    </source>
</evidence>
<sequence>MFDVDATEASGDRCHRIDNGLVRLALQFPERDLPYERLREAMADSASLEAVLETEGFSPIHYDEFADGDVDAPVEAKDIEDRPFITSHVHKRGLEVACSSQHLVDSVPSVREDGDGAHGLRPGVVLNLNDARKFAWFERGTPSSETVRRKSGPGAI</sequence>
<accession>A0A6B0VK97</accession>
<name>A0A6B0VK97_9EURY</name>
<dbReference type="Proteomes" id="UP000434101">
    <property type="component" value="Unassembled WGS sequence"/>
</dbReference>
<reference evidence="1 2" key="1">
    <citation type="submission" date="2020-01" db="EMBL/GenBank/DDBJ databases">
        <title>Natronorubrum sp. JWXQ-INN 674 isolated from Inner Mongolia Autonomous Region of China.</title>
        <authorList>
            <person name="Xue Q."/>
        </authorList>
    </citation>
    <scope>NUCLEOTIDE SEQUENCE [LARGE SCALE GENOMIC DNA]</scope>
    <source>
        <strain evidence="1 2">JWXQ-INN-674</strain>
    </source>
</reference>
<comment type="caution">
    <text evidence="1">The sequence shown here is derived from an EMBL/GenBank/DDBJ whole genome shotgun (WGS) entry which is preliminary data.</text>
</comment>